<dbReference type="Proteomes" id="UP000050741">
    <property type="component" value="Unassembled WGS sequence"/>
</dbReference>
<keyword evidence="1" id="KW-0378">Hydrolase</keyword>
<evidence type="ECO:0000256" key="1">
    <source>
        <dbReference type="ARBA" id="ARBA00022801"/>
    </source>
</evidence>
<dbReference type="InterPro" id="IPR011969">
    <property type="entry name" value="Clan_AA_Asp_peptidase_C"/>
</dbReference>
<dbReference type="InterPro" id="IPR001995">
    <property type="entry name" value="Peptidase_A2_cat"/>
</dbReference>
<dbReference type="PROSITE" id="PS50175">
    <property type="entry name" value="ASP_PROT_RETROV"/>
    <property type="match status" value="1"/>
</dbReference>
<dbReference type="SUPFAM" id="SSF50630">
    <property type="entry name" value="Acid proteases"/>
    <property type="match status" value="1"/>
</dbReference>
<dbReference type="Gene3D" id="2.40.70.10">
    <property type="entry name" value="Acid Proteases"/>
    <property type="match status" value="1"/>
</dbReference>
<dbReference type="InterPro" id="IPR034122">
    <property type="entry name" value="Retropepsin-like_bacterial"/>
</dbReference>
<feature type="domain" description="Peptidase A2" evidence="3">
    <location>
        <begin position="19"/>
        <end position="98"/>
    </location>
</feature>
<dbReference type="InterPro" id="IPR001969">
    <property type="entry name" value="Aspartic_peptidase_AS"/>
</dbReference>
<reference evidence="4" key="1">
    <citation type="submission" date="2014-05" db="EMBL/GenBank/DDBJ databases">
        <title>The genome and life-stage specific transcriptomes of Globodera pallida elucidate key aspects of plant parasitism by a cyst nematode.</title>
        <authorList>
            <person name="Cotton J.A."/>
            <person name="Lilley C.J."/>
            <person name="Jones L.M."/>
            <person name="Kikuchi T."/>
            <person name="Reid A.J."/>
            <person name="Thorpe P."/>
            <person name="Tsai I.J."/>
            <person name="Beasley H."/>
            <person name="Blok V."/>
            <person name="Cock P.J.A."/>
            <person name="Van den Akker S.E."/>
            <person name="Holroyd N."/>
            <person name="Hunt M."/>
            <person name="Mantelin S."/>
            <person name="Naghra H."/>
            <person name="Pain A."/>
            <person name="Palomares-Rius J.E."/>
            <person name="Zarowiecki M."/>
            <person name="Berriman M."/>
            <person name="Jones J.T."/>
            <person name="Urwin P.E."/>
        </authorList>
    </citation>
    <scope>NUCLEOTIDE SEQUENCE [LARGE SCALE GENOMIC DNA]</scope>
    <source>
        <strain evidence="4">Lindley</strain>
    </source>
</reference>
<evidence type="ECO:0000259" key="3">
    <source>
        <dbReference type="PROSITE" id="PS50175"/>
    </source>
</evidence>
<dbReference type="GO" id="GO:0006508">
    <property type="term" value="P:proteolysis"/>
    <property type="evidence" value="ECO:0007669"/>
    <property type="project" value="InterPro"/>
</dbReference>
<feature type="region of interest" description="Disordered" evidence="2">
    <location>
        <begin position="166"/>
        <end position="194"/>
    </location>
</feature>
<organism evidence="4 5">
    <name type="scientific">Globodera pallida</name>
    <name type="common">Potato cyst nematode worm</name>
    <name type="synonym">Heterodera pallida</name>
    <dbReference type="NCBI Taxonomy" id="36090"/>
    <lineage>
        <taxon>Eukaryota</taxon>
        <taxon>Metazoa</taxon>
        <taxon>Ecdysozoa</taxon>
        <taxon>Nematoda</taxon>
        <taxon>Chromadorea</taxon>
        <taxon>Rhabditida</taxon>
        <taxon>Tylenchina</taxon>
        <taxon>Tylenchomorpha</taxon>
        <taxon>Tylenchoidea</taxon>
        <taxon>Heteroderidae</taxon>
        <taxon>Heteroderinae</taxon>
        <taxon>Globodera</taxon>
    </lineage>
</organism>
<sequence length="194" mass="20951">AMSNDGHFWIQAKINGEPYRFLVDTGATLTALSESTAAGAQVPTQQLRQSVMMKTANGTIRAELARIDELRFGNVVARDLDAVIAPGLGETNVIGMNLLSRLASWRVEGRTLVLVPNHPQAVLELERDRVREPAVAVALQGDALPLGQDRQLLEAEDHQLAVVADDRDVGYGDDDPTRTGTVLRSARPGPGLRP</sequence>
<accession>A0A183CLF3</accession>
<name>A0A183CLF3_GLOPA</name>
<dbReference type="InterPro" id="IPR021109">
    <property type="entry name" value="Peptidase_aspartic_dom_sf"/>
</dbReference>
<dbReference type="GO" id="GO:0004190">
    <property type="term" value="F:aspartic-type endopeptidase activity"/>
    <property type="evidence" value="ECO:0007669"/>
    <property type="project" value="InterPro"/>
</dbReference>
<reference evidence="5" key="2">
    <citation type="submission" date="2016-06" db="UniProtKB">
        <authorList>
            <consortium name="WormBaseParasite"/>
        </authorList>
    </citation>
    <scope>IDENTIFICATION</scope>
</reference>
<protein>
    <submittedName>
        <fullName evidence="5">Peptidase A2 domain-containing protein</fullName>
    </submittedName>
</protein>
<proteinExistence type="predicted"/>
<evidence type="ECO:0000256" key="2">
    <source>
        <dbReference type="SAM" id="MobiDB-lite"/>
    </source>
</evidence>
<dbReference type="NCBIfam" id="TIGR02281">
    <property type="entry name" value="clan_AA_DTGA"/>
    <property type="match status" value="1"/>
</dbReference>
<dbReference type="WBParaSite" id="GPLIN_001370900">
    <property type="protein sequence ID" value="GPLIN_001370900"/>
    <property type="gene ID" value="GPLIN_001370900"/>
</dbReference>
<keyword evidence="4" id="KW-1185">Reference proteome</keyword>
<dbReference type="Pfam" id="PF13975">
    <property type="entry name" value="gag-asp_proteas"/>
    <property type="match status" value="1"/>
</dbReference>
<evidence type="ECO:0000313" key="4">
    <source>
        <dbReference type="Proteomes" id="UP000050741"/>
    </source>
</evidence>
<dbReference type="CDD" id="cd05483">
    <property type="entry name" value="retropepsin_like_bacteria"/>
    <property type="match status" value="1"/>
</dbReference>
<evidence type="ECO:0000313" key="5">
    <source>
        <dbReference type="WBParaSite" id="GPLIN_001370900"/>
    </source>
</evidence>
<dbReference type="PROSITE" id="PS00141">
    <property type="entry name" value="ASP_PROTEASE"/>
    <property type="match status" value="1"/>
</dbReference>
<dbReference type="AlphaFoldDB" id="A0A183CLF3"/>